<accession>A0A1H3EJ25</accession>
<dbReference type="GO" id="GO:0005975">
    <property type="term" value="P:carbohydrate metabolic process"/>
    <property type="evidence" value="ECO:0007669"/>
    <property type="project" value="InterPro"/>
</dbReference>
<dbReference type="CDD" id="cd23451">
    <property type="entry name" value="beta-trefoil_Ricin_laminarinase"/>
    <property type="match status" value="1"/>
</dbReference>
<dbReference type="InterPro" id="IPR000772">
    <property type="entry name" value="Ricin_B_lectin"/>
</dbReference>
<sequence>MASSLSRTLAVAVLALGVLTPATASAAAVADPASVVNPFIGTTNLADDFPGADAPFGMVQWSPDTPSRPDGGGYDYKDSSITGFSLTHMSGPGCGANGDVPIMPTTGSINTGATAGFAHSGESADAGYYSVGLNSGIKTELTATTRSGMGRFTFPATTNANLIFKLNGSQNGTFGTSWQVVSTTEVSGSVTSGHFCGAGNTYTVYFDMVFDQPFVSSGSTAGPNAGYVTFNTTANQVVQAKVGISYVSKANAVANRVAENPNWNFAATRQATHTAWNALLGRIQITGGTAAQQRVFYTALYHALLHPNVFSDTNGQYIGFDKQIHTVPSGHAQYANFSGWDTYRTQAQLSALVAPHESSDAAQSMVNDYAHSGMLPKWAQNNGESYVMVGDPGTAIIASYHAFGARDFDTTAALAAMVKEASTTNNIRPGLNYLTSHGYLPSNGSYGCCNFYGPVATQLEYDSADFALSAFAGALGDTANQNKFATKAQNWRNTFNPASGFMQPRLLNGAWAAGFNPSSGSNFVEGSSWQYTGMVPFNVAGLAAAKGGTAAMISYLDSVLTSFDGAGGSRSDMGNEPSLYLPWEYDYVGQPYKTQQVVRKIQNQIWTDTPGGLAGNDDLGEMSAWYVFSALGMYPETPGTADLALGSPLFTQAVITLPTGNTLTINAPSAATNAPYVQSASWNGAAWNNAYLPKAAITGGGTMTFNLGTTANTSWASAPSAAPPSYGGSANVVTVTSPGDQASDVGAAVNLQIAAKDSAPGQTLTFSATGLPAGLSISSSGLISGTTSAAGRFSVVVSASDGTGASGFTSFGWRVGTSAGVGPIVSGVSPDLCVDDNNSGTANGTKIQIWACNGTNAQQWTIAGSTLQVLGKCMDVSNSGTANGTKVQLWDCNGTGAQVWESDGGALRNPQSGRCLDDPGSSTTQGTQLQIYDCNGTNAQNWTLP</sequence>
<feature type="signal peptide" evidence="1">
    <location>
        <begin position="1"/>
        <end position="26"/>
    </location>
</feature>
<dbReference type="InterPro" id="IPR005887">
    <property type="entry name" value="GH92_a_mannosidase_put"/>
</dbReference>
<keyword evidence="4" id="KW-1185">Reference proteome</keyword>
<evidence type="ECO:0000313" key="4">
    <source>
        <dbReference type="Proteomes" id="UP000199515"/>
    </source>
</evidence>
<dbReference type="InterPro" id="IPR012939">
    <property type="entry name" value="Glyco_hydro_92"/>
</dbReference>
<dbReference type="GO" id="GO:0006516">
    <property type="term" value="P:glycoprotein catabolic process"/>
    <property type="evidence" value="ECO:0007669"/>
    <property type="project" value="TreeGrafter"/>
</dbReference>
<dbReference type="SUPFAM" id="SSF48208">
    <property type="entry name" value="Six-hairpin glycosidases"/>
    <property type="match status" value="1"/>
</dbReference>
<dbReference type="Gene3D" id="2.60.40.10">
    <property type="entry name" value="Immunoglobulins"/>
    <property type="match status" value="1"/>
</dbReference>
<name>A0A1H3EJ25_9PSEU</name>
<dbReference type="NCBIfam" id="TIGR01180">
    <property type="entry name" value="aman2_put"/>
    <property type="match status" value="1"/>
</dbReference>
<dbReference type="EMBL" id="FNON01000003">
    <property type="protein sequence ID" value="SDX78595.1"/>
    <property type="molecule type" value="Genomic_DNA"/>
</dbReference>
<gene>
    <name evidence="3" type="ORF">SAMN05421504_103840</name>
</gene>
<dbReference type="NCBIfam" id="NF035929">
    <property type="entry name" value="lectin_1"/>
    <property type="match status" value="1"/>
</dbReference>
<dbReference type="InterPro" id="IPR013783">
    <property type="entry name" value="Ig-like_fold"/>
</dbReference>
<dbReference type="InterPro" id="IPR050883">
    <property type="entry name" value="PNGase"/>
</dbReference>
<dbReference type="PANTHER" id="PTHR12143:SF39">
    <property type="entry name" value="SECRETED PROTEIN"/>
    <property type="match status" value="1"/>
</dbReference>
<dbReference type="AlphaFoldDB" id="A0A1H3EJ25"/>
<evidence type="ECO:0000256" key="1">
    <source>
        <dbReference type="SAM" id="SignalP"/>
    </source>
</evidence>
<dbReference type="Pfam" id="PF00652">
    <property type="entry name" value="Ricin_B_lectin"/>
    <property type="match status" value="1"/>
</dbReference>
<dbReference type="RefSeq" id="WP_091289965.1">
    <property type="nucleotide sequence ID" value="NZ_FNON01000003.1"/>
</dbReference>
<keyword evidence="1" id="KW-0732">Signal</keyword>
<dbReference type="Gene3D" id="1.20.1610.10">
    <property type="entry name" value="alpha-1,2-mannosidases domains"/>
    <property type="match status" value="1"/>
</dbReference>
<evidence type="ECO:0000313" key="3">
    <source>
        <dbReference type="EMBL" id="SDX78595.1"/>
    </source>
</evidence>
<protein>
    <submittedName>
        <fullName evidence="3">Alpha-1,2-mannosidase, putative</fullName>
    </submittedName>
</protein>
<dbReference type="Pfam" id="PF05345">
    <property type="entry name" value="He_PIG"/>
    <property type="match status" value="1"/>
</dbReference>
<dbReference type="InterPro" id="IPR015919">
    <property type="entry name" value="Cadherin-like_sf"/>
</dbReference>
<feature type="chain" id="PRO_5011484814" evidence="1">
    <location>
        <begin position="27"/>
        <end position="945"/>
    </location>
</feature>
<dbReference type="PANTHER" id="PTHR12143">
    <property type="entry name" value="PEPTIDE N-GLYCANASE PNGASE -RELATED"/>
    <property type="match status" value="1"/>
</dbReference>
<dbReference type="SUPFAM" id="SSF50370">
    <property type="entry name" value="Ricin B-like lectins"/>
    <property type="match status" value="1"/>
</dbReference>
<dbReference type="InterPro" id="IPR041371">
    <property type="entry name" value="GH92_N"/>
</dbReference>
<reference evidence="3 4" key="1">
    <citation type="submission" date="2016-10" db="EMBL/GenBank/DDBJ databases">
        <authorList>
            <person name="de Groot N.N."/>
        </authorList>
    </citation>
    <scope>NUCLEOTIDE SEQUENCE [LARGE SCALE GENOMIC DNA]</scope>
    <source>
        <strain evidence="3 4">CPCC 202699</strain>
    </source>
</reference>
<dbReference type="Gene3D" id="1.20.1050.60">
    <property type="entry name" value="alpha-1,2-mannosidase"/>
    <property type="match status" value="1"/>
</dbReference>
<dbReference type="Gene3D" id="2.80.10.50">
    <property type="match status" value="3"/>
</dbReference>
<dbReference type="InterPro" id="IPR014718">
    <property type="entry name" value="GH-type_carb-bd"/>
</dbReference>
<dbReference type="SUPFAM" id="SSF49313">
    <property type="entry name" value="Cadherin-like"/>
    <property type="match status" value="1"/>
</dbReference>
<dbReference type="GO" id="GO:0005509">
    <property type="term" value="F:calcium ion binding"/>
    <property type="evidence" value="ECO:0007669"/>
    <property type="project" value="InterPro"/>
</dbReference>
<dbReference type="InterPro" id="IPR035992">
    <property type="entry name" value="Ricin_B-like_lectins"/>
</dbReference>
<dbReference type="GO" id="GO:0000224">
    <property type="term" value="F:peptide-N4-(N-acetyl-beta-glucosaminyl)asparagine amidase activity"/>
    <property type="evidence" value="ECO:0007669"/>
    <property type="project" value="TreeGrafter"/>
</dbReference>
<dbReference type="OrthoDB" id="9804511at2"/>
<feature type="domain" description="Ricin B lectin" evidence="2">
    <location>
        <begin position="822"/>
        <end position="945"/>
    </location>
</feature>
<dbReference type="FunFam" id="3.30.2080.10:FF:000001">
    <property type="entry name" value="Alpha-1,2-mannosidase subfamily"/>
    <property type="match status" value="1"/>
</dbReference>
<organism evidence="3 4">
    <name type="scientific">Amycolatopsis xylanica</name>
    <dbReference type="NCBI Taxonomy" id="589385"/>
    <lineage>
        <taxon>Bacteria</taxon>
        <taxon>Bacillati</taxon>
        <taxon>Actinomycetota</taxon>
        <taxon>Actinomycetes</taxon>
        <taxon>Pseudonocardiales</taxon>
        <taxon>Pseudonocardiaceae</taxon>
        <taxon>Amycolatopsis</taxon>
    </lineage>
</organism>
<dbReference type="GO" id="GO:0005829">
    <property type="term" value="C:cytosol"/>
    <property type="evidence" value="ECO:0007669"/>
    <property type="project" value="TreeGrafter"/>
</dbReference>
<dbReference type="Proteomes" id="UP000199515">
    <property type="component" value="Unassembled WGS sequence"/>
</dbReference>
<evidence type="ECO:0000259" key="2">
    <source>
        <dbReference type="SMART" id="SM00458"/>
    </source>
</evidence>
<dbReference type="PROSITE" id="PS50231">
    <property type="entry name" value="RICIN_B_LECTIN"/>
    <property type="match status" value="1"/>
</dbReference>
<dbReference type="Pfam" id="PF17678">
    <property type="entry name" value="Glyco_hydro_92N"/>
    <property type="match status" value="1"/>
</dbReference>
<dbReference type="SMART" id="SM00458">
    <property type="entry name" value="RICIN"/>
    <property type="match status" value="1"/>
</dbReference>
<proteinExistence type="predicted"/>
<dbReference type="GO" id="GO:0016020">
    <property type="term" value="C:membrane"/>
    <property type="evidence" value="ECO:0007669"/>
    <property type="project" value="InterPro"/>
</dbReference>
<dbReference type="STRING" id="589385.SAMN05421504_103840"/>
<dbReference type="Gene3D" id="3.30.2080.10">
    <property type="entry name" value="GH92 mannosidase domain"/>
    <property type="match status" value="1"/>
</dbReference>
<dbReference type="GO" id="GO:0030246">
    <property type="term" value="F:carbohydrate binding"/>
    <property type="evidence" value="ECO:0007669"/>
    <property type="project" value="InterPro"/>
</dbReference>
<dbReference type="Pfam" id="PF07971">
    <property type="entry name" value="Glyco_hydro_92"/>
    <property type="match status" value="1"/>
</dbReference>
<dbReference type="Gene3D" id="2.70.98.10">
    <property type="match status" value="1"/>
</dbReference>
<dbReference type="InterPro" id="IPR008928">
    <property type="entry name" value="6-hairpin_glycosidase_sf"/>
</dbReference>